<name>A0A0P1B211_PLAHL</name>
<accession>A0A0P1B211</accession>
<reference evidence="2" key="1">
    <citation type="submission" date="2014-09" db="EMBL/GenBank/DDBJ databases">
        <authorList>
            <person name="Sharma Rahul"/>
            <person name="Thines Marco"/>
        </authorList>
    </citation>
    <scope>NUCLEOTIDE SEQUENCE [LARGE SCALE GENOMIC DNA]</scope>
</reference>
<organism evidence="1 2">
    <name type="scientific">Plasmopara halstedii</name>
    <name type="common">Downy mildew of sunflower</name>
    <dbReference type="NCBI Taxonomy" id="4781"/>
    <lineage>
        <taxon>Eukaryota</taxon>
        <taxon>Sar</taxon>
        <taxon>Stramenopiles</taxon>
        <taxon>Oomycota</taxon>
        <taxon>Peronosporomycetes</taxon>
        <taxon>Peronosporales</taxon>
        <taxon>Peronosporaceae</taxon>
        <taxon>Plasmopara</taxon>
    </lineage>
</organism>
<evidence type="ECO:0000313" key="1">
    <source>
        <dbReference type="EMBL" id="CEG48274.1"/>
    </source>
</evidence>
<proteinExistence type="predicted"/>
<protein>
    <submittedName>
        <fullName evidence="1">Uncharacterized protein</fullName>
    </submittedName>
</protein>
<sequence>MHRSVRAPLRYGGQLLTRRSGPCCNTTIYLENLRGEQYPLSTTDVTLSPQNKLMTDTEFELVCLIVSWKDC</sequence>
<keyword evidence="2" id="KW-1185">Reference proteome</keyword>
<dbReference type="EMBL" id="CCYD01002918">
    <property type="protein sequence ID" value="CEG48274.1"/>
    <property type="molecule type" value="Genomic_DNA"/>
</dbReference>
<dbReference type="AlphaFoldDB" id="A0A0P1B211"/>
<dbReference type="RefSeq" id="XP_024584643.1">
    <property type="nucleotide sequence ID" value="XM_024719333.1"/>
</dbReference>
<dbReference type="Proteomes" id="UP000054928">
    <property type="component" value="Unassembled WGS sequence"/>
</dbReference>
<dbReference type="GeneID" id="36401159"/>
<evidence type="ECO:0000313" key="2">
    <source>
        <dbReference type="Proteomes" id="UP000054928"/>
    </source>
</evidence>